<evidence type="ECO:0000313" key="1">
    <source>
        <dbReference type="EMBL" id="JAH03337.1"/>
    </source>
</evidence>
<proteinExistence type="predicted"/>
<name>A0A0E9PGG3_ANGAN</name>
<reference evidence="1" key="1">
    <citation type="submission" date="2014-11" db="EMBL/GenBank/DDBJ databases">
        <authorList>
            <person name="Amaro Gonzalez C."/>
        </authorList>
    </citation>
    <scope>NUCLEOTIDE SEQUENCE</scope>
</reference>
<dbReference type="EMBL" id="GBXM01095001">
    <property type="protein sequence ID" value="JAH13576.1"/>
    <property type="molecule type" value="Transcribed_RNA"/>
</dbReference>
<reference evidence="1" key="2">
    <citation type="journal article" date="2015" name="Fish Shellfish Immunol.">
        <title>Early steps in the European eel (Anguilla anguilla)-Vibrio vulnificus interaction in the gills: Role of the RtxA13 toxin.</title>
        <authorList>
            <person name="Callol A."/>
            <person name="Pajuelo D."/>
            <person name="Ebbesson L."/>
            <person name="Teles M."/>
            <person name="MacKenzie S."/>
            <person name="Amaro C."/>
        </authorList>
    </citation>
    <scope>NUCLEOTIDE SEQUENCE</scope>
</reference>
<protein>
    <submittedName>
        <fullName evidence="1">Uncharacterized protein</fullName>
    </submittedName>
</protein>
<sequence length="21" mass="2647">MCFYIQLHLRERRHSCRALTL</sequence>
<dbReference type="EMBL" id="GBXM01105240">
    <property type="protein sequence ID" value="JAH03337.1"/>
    <property type="molecule type" value="Transcribed_RNA"/>
</dbReference>
<dbReference type="AlphaFoldDB" id="A0A0E9PGG3"/>
<accession>A0A0E9PGG3</accession>
<organism evidence="1">
    <name type="scientific">Anguilla anguilla</name>
    <name type="common">European freshwater eel</name>
    <name type="synonym">Muraena anguilla</name>
    <dbReference type="NCBI Taxonomy" id="7936"/>
    <lineage>
        <taxon>Eukaryota</taxon>
        <taxon>Metazoa</taxon>
        <taxon>Chordata</taxon>
        <taxon>Craniata</taxon>
        <taxon>Vertebrata</taxon>
        <taxon>Euteleostomi</taxon>
        <taxon>Actinopterygii</taxon>
        <taxon>Neopterygii</taxon>
        <taxon>Teleostei</taxon>
        <taxon>Anguilliformes</taxon>
        <taxon>Anguillidae</taxon>
        <taxon>Anguilla</taxon>
    </lineage>
</organism>